<reference evidence="6 7" key="1">
    <citation type="journal article" date="2015" name="Genome Announc.">
        <title>Expanding the biotechnology potential of lactobacilli through comparative genomics of 213 strains and associated genera.</title>
        <authorList>
            <person name="Sun Z."/>
            <person name="Harris H.M."/>
            <person name="McCann A."/>
            <person name="Guo C."/>
            <person name="Argimon S."/>
            <person name="Zhang W."/>
            <person name="Yang X."/>
            <person name="Jeffery I.B."/>
            <person name="Cooney J.C."/>
            <person name="Kagawa T.F."/>
            <person name="Liu W."/>
            <person name="Song Y."/>
            <person name="Salvetti E."/>
            <person name="Wrobel A."/>
            <person name="Rasinkangas P."/>
            <person name="Parkhill J."/>
            <person name="Rea M.C."/>
            <person name="O'Sullivan O."/>
            <person name="Ritari J."/>
            <person name="Douillard F.P."/>
            <person name="Paul Ross R."/>
            <person name="Yang R."/>
            <person name="Briner A.E."/>
            <person name="Felis G.E."/>
            <person name="de Vos W.M."/>
            <person name="Barrangou R."/>
            <person name="Klaenhammer T.R."/>
            <person name="Caufield P.W."/>
            <person name="Cui Y."/>
            <person name="Zhang H."/>
            <person name="O'Toole P.W."/>
        </authorList>
    </citation>
    <scope>NUCLEOTIDE SEQUENCE [LARGE SCALE GENOMIC DNA]</scope>
    <source>
        <strain evidence="6 7">DSM 19910</strain>
    </source>
</reference>
<evidence type="ECO:0000259" key="4">
    <source>
        <dbReference type="PROSITE" id="PS50042"/>
    </source>
</evidence>
<dbReference type="Gene3D" id="1.10.10.10">
    <property type="entry name" value="Winged helix-like DNA-binding domain superfamily/Winged helix DNA-binding domain"/>
    <property type="match status" value="1"/>
</dbReference>
<dbReference type="PATRIC" id="fig|1423731.3.peg.786"/>
<dbReference type="Pfam" id="PF13545">
    <property type="entry name" value="HTH_Crp_2"/>
    <property type="match status" value="1"/>
</dbReference>
<dbReference type="InterPro" id="IPR036390">
    <property type="entry name" value="WH_DNA-bd_sf"/>
</dbReference>
<dbReference type="CDD" id="cd00092">
    <property type="entry name" value="HTH_CRP"/>
    <property type="match status" value="1"/>
</dbReference>
<keyword evidence="1" id="KW-0805">Transcription regulation</keyword>
<feature type="domain" description="HTH crp-type" evidence="5">
    <location>
        <begin position="149"/>
        <end position="217"/>
    </location>
</feature>
<dbReference type="GO" id="GO:0003677">
    <property type="term" value="F:DNA binding"/>
    <property type="evidence" value="ECO:0007669"/>
    <property type="project" value="UniProtKB-KW"/>
</dbReference>
<sequence length="226" mass="25896">MANSKKDHLCVQHVPLFTVLERAEQEQIEQLIHYKQFKQGEQLFMPGNPQQLFIVARGEVKVYQLTANGKEQFLRVLTQGEYEGETWLFGNANNNIFGTATTETEVCTLHRTDLQRLLKKYPVLAIKLLEKSVAKTVALEKQNRLLMIDRVEDRLAAYLLNMAKAGASDSFTIAMKMKELAAFLGTTPETLSRKFKLLEKVGYIKRQRRQVVLINPQGLGMVVRHY</sequence>
<dbReference type="PROSITE" id="PS51063">
    <property type="entry name" value="HTH_CRP_2"/>
    <property type="match status" value="1"/>
</dbReference>
<dbReference type="GO" id="GO:0005829">
    <property type="term" value="C:cytosol"/>
    <property type="evidence" value="ECO:0007669"/>
    <property type="project" value="TreeGrafter"/>
</dbReference>
<dbReference type="Pfam" id="PF00027">
    <property type="entry name" value="cNMP_binding"/>
    <property type="match status" value="1"/>
</dbReference>
<dbReference type="InterPro" id="IPR018490">
    <property type="entry name" value="cNMP-bd_dom_sf"/>
</dbReference>
<comment type="caution">
    <text evidence="6">The sequence shown here is derived from an EMBL/GenBank/DDBJ whole genome shotgun (WGS) entry which is preliminary data.</text>
</comment>
<dbReference type="SMART" id="SM00419">
    <property type="entry name" value="HTH_CRP"/>
    <property type="match status" value="1"/>
</dbReference>
<dbReference type="InterPro" id="IPR014710">
    <property type="entry name" value="RmlC-like_jellyroll"/>
</dbReference>
<dbReference type="SMART" id="SM00100">
    <property type="entry name" value="cNMP"/>
    <property type="match status" value="1"/>
</dbReference>
<evidence type="ECO:0000256" key="2">
    <source>
        <dbReference type="ARBA" id="ARBA00023125"/>
    </source>
</evidence>
<dbReference type="OrthoDB" id="9798104at2"/>
<dbReference type="SUPFAM" id="SSF46785">
    <property type="entry name" value="Winged helix' DNA-binding domain"/>
    <property type="match status" value="1"/>
</dbReference>
<dbReference type="InterPro" id="IPR050397">
    <property type="entry name" value="Env_Response_Regulators"/>
</dbReference>
<accession>A0A0R1M331</accession>
<keyword evidence="3" id="KW-0804">Transcription</keyword>
<dbReference type="RefSeq" id="WP_057742990.1">
    <property type="nucleotide sequence ID" value="NZ_AZEF01000013.1"/>
</dbReference>
<proteinExistence type="predicted"/>
<dbReference type="Proteomes" id="UP000051621">
    <property type="component" value="Unassembled WGS sequence"/>
</dbReference>
<dbReference type="InterPro" id="IPR000595">
    <property type="entry name" value="cNMP-bd_dom"/>
</dbReference>
<gene>
    <name evidence="6" type="ORF">FC81_GL000767</name>
</gene>
<dbReference type="AlphaFoldDB" id="A0A0R1M331"/>
<keyword evidence="7" id="KW-1185">Reference proteome</keyword>
<evidence type="ECO:0000313" key="7">
    <source>
        <dbReference type="Proteomes" id="UP000051621"/>
    </source>
</evidence>
<dbReference type="PROSITE" id="PS50042">
    <property type="entry name" value="CNMP_BINDING_3"/>
    <property type="match status" value="1"/>
</dbReference>
<evidence type="ECO:0000313" key="6">
    <source>
        <dbReference type="EMBL" id="KRL02423.1"/>
    </source>
</evidence>
<evidence type="ECO:0000259" key="5">
    <source>
        <dbReference type="PROSITE" id="PS51063"/>
    </source>
</evidence>
<protein>
    <submittedName>
        <fullName evidence="6">Crp-like transcriptional regulator</fullName>
    </submittedName>
</protein>
<dbReference type="GO" id="GO:0003700">
    <property type="term" value="F:DNA-binding transcription factor activity"/>
    <property type="evidence" value="ECO:0007669"/>
    <property type="project" value="TreeGrafter"/>
</dbReference>
<organism evidence="6 7">
    <name type="scientific">Liquorilactobacillus capillatus DSM 19910</name>
    <dbReference type="NCBI Taxonomy" id="1423731"/>
    <lineage>
        <taxon>Bacteria</taxon>
        <taxon>Bacillati</taxon>
        <taxon>Bacillota</taxon>
        <taxon>Bacilli</taxon>
        <taxon>Lactobacillales</taxon>
        <taxon>Lactobacillaceae</taxon>
        <taxon>Liquorilactobacillus</taxon>
    </lineage>
</organism>
<dbReference type="STRING" id="1423731.FC81_GL000767"/>
<dbReference type="InterPro" id="IPR012318">
    <property type="entry name" value="HTH_CRP"/>
</dbReference>
<evidence type="ECO:0000256" key="3">
    <source>
        <dbReference type="ARBA" id="ARBA00023163"/>
    </source>
</evidence>
<dbReference type="PANTHER" id="PTHR24567:SF74">
    <property type="entry name" value="HTH-TYPE TRANSCRIPTIONAL REGULATOR ARCR"/>
    <property type="match status" value="1"/>
</dbReference>
<dbReference type="CDD" id="cd00038">
    <property type="entry name" value="CAP_ED"/>
    <property type="match status" value="1"/>
</dbReference>
<dbReference type="Gene3D" id="2.60.120.10">
    <property type="entry name" value="Jelly Rolls"/>
    <property type="match status" value="1"/>
</dbReference>
<keyword evidence="2" id="KW-0238">DNA-binding</keyword>
<dbReference type="SUPFAM" id="SSF51206">
    <property type="entry name" value="cAMP-binding domain-like"/>
    <property type="match status" value="1"/>
</dbReference>
<dbReference type="InterPro" id="IPR036388">
    <property type="entry name" value="WH-like_DNA-bd_sf"/>
</dbReference>
<feature type="domain" description="Cyclic nucleotide-binding" evidence="4">
    <location>
        <begin position="16"/>
        <end position="135"/>
    </location>
</feature>
<evidence type="ECO:0000256" key="1">
    <source>
        <dbReference type="ARBA" id="ARBA00023015"/>
    </source>
</evidence>
<dbReference type="PANTHER" id="PTHR24567">
    <property type="entry name" value="CRP FAMILY TRANSCRIPTIONAL REGULATORY PROTEIN"/>
    <property type="match status" value="1"/>
</dbReference>
<name>A0A0R1M331_9LACO</name>
<dbReference type="EMBL" id="AZEF01000013">
    <property type="protein sequence ID" value="KRL02423.1"/>
    <property type="molecule type" value="Genomic_DNA"/>
</dbReference>